<evidence type="ECO:0000256" key="2">
    <source>
        <dbReference type="ARBA" id="ARBA00022723"/>
    </source>
</evidence>
<comment type="caution">
    <text evidence="5">The sequence shown here is derived from an EMBL/GenBank/DDBJ whole genome shotgun (WGS) entry which is preliminary data.</text>
</comment>
<keyword evidence="3" id="KW-0378">Hydrolase</keyword>
<sequence>MPYIRRIKNAAATLATAISFESTSTNHGKRDAACKYIAELLENYCGATVEYVETGGAPALLATIPGASTDSILYYGHYDVMDPGLKEEWNSDPFKLTTRNGRFYGRGAGDNKGQLLAVINGLNRFLLTHPRRRQTIQLLIEGEEEQGSSHLASTVQQLQLQQLRHVRKVLVVDGSMSVNGEHVLRLANRGLLGIKLRVSTADHPNHSGNAGNVISNPVLVFQQILNRLYDSKTGRVLIPGFYDGVTEPTLADWEAIDQLPFNEAKSAQVFGAEVLAKDKRDYYRRLMFEPTFNVSGIQAGYNGPGMKTIIPNTLTASLNMRLVGQQNPKEIASRLVAELASVIDEGKLSYKITSSIPPANTHATSDEIALFRNAAKQVGVPLLIEPCMPGTVPNYVWTDILQAKAFTLPLANFDQNNHSSNENITQVAFTQGIALIEAIATEFENRS</sequence>
<dbReference type="SUPFAM" id="SSF53187">
    <property type="entry name" value="Zn-dependent exopeptidases"/>
    <property type="match status" value="1"/>
</dbReference>
<dbReference type="GO" id="GO:0008233">
    <property type="term" value="F:peptidase activity"/>
    <property type="evidence" value="ECO:0007669"/>
    <property type="project" value="UniProtKB-KW"/>
</dbReference>
<dbReference type="RefSeq" id="WP_225360189.1">
    <property type="nucleotide sequence ID" value="NZ_BCMF01000002.1"/>
</dbReference>
<evidence type="ECO:0000259" key="4">
    <source>
        <dbReference type="Pfam" id="PF07687"/>
    </source>
</evidence>
<evidence type="ECO:0000256" key="3">
    <source>
        <dbReference type="ARBA" id="ARBA00022801"/>
    </source>
</evidence>
<dbReference type="GO" id="GO:0006508">
    <property type="term" value="P:proteolysis"/>
    <property type="evidence" value="ECO:0007669"/>
    <property type="project" value="UniProtKB-KW"/>
</dbReference>
<dbReference type="AlphaFoldDB" id="A0A1Z5I9Q8"/>
<proteinExistence type="predicted"/>
<reference evidence="5 6" key="1">
    <citation type="submission" date="2015-11" db="EMBL/GenBank/DDBJ databases">
        <title>Draft genome sequences of new species of the genus Lactobacillus isolated from orchardgrass silage.</title>
        <authorList>
            <person name="Tohno M."/>
            <person name="Tanizawa Y."/>
            <person name="Arita M."/>
        </authorList>
    </citation>
    <scope>NUCLEOTIDE SEQUENCE [LARGE SCALE GENOMIC DNA]</scope>
    <source>
        <strain evidence="5 6">IWT30</strain>
    </source>
</reference>
<dbReference type="Gene3D" id="3.40.630.10">
    <property type="entry name" value="Zn peptidases"/>
    <property type="match status" value="1"/>
</dbReference>
<dbReference type="GO" id="GO:0046872">
    <property type="term" value="F:metal ion binding"/>
    <property type="evidence" value="ECO:0007669"/>
    <property type="project" value="UniProtKB-KW"/>
</dbReference>
<dbReference type="Gene3D" id="3.30.70.360">
    <property type="match status" value="1"/>
</dbReference>
<keyword evidence="6" id="KW-1185">Reference proteome</keyword>
<keyword evidence="2" id="KW-0479">Metal-binding</keyword>
<dbReference type="Pfam" id="PF07687">
    <property type="entry name" value="M20_dimer"/>
    <property type="match status" value="1"/>
</dbReference>
<dbReference type="InterPro" id="IPR051458">
    <property type="entry name" value="Cyt/Met_Dipeptidase"/>
</dbReference>
<dbReference type="InterPro" id="IPR002933">
    <property type="entry name" value="Peptidase_M20"/>
</dbReference>
<dbReference type="Pfam" id="PF01546">
    <property type="entry name" value="Peptidase_M20"/>
    <property type="match status" value="1"/>
</dbReference>
<evidence type="ECO:0000313" key="5">
    <source>
        <dbReference type="EMBL" id="GAW98522.1"/>
    </source>
</evidence>
<dbReference type="PANTHER" id="PTHR43270">
    <property type="entry name" value="BETA-ALA-HIS DIPEPTIDASE"/>
    <property type="match status" value="1"/>
</dbReference>
<evidence type="ECO:0000256" key="1">
    <source>
        <dbReference type="ARBA" id="ARBA00022670"/>
    </source>
</evidence>
<dbReference type="Proteomes" id="UP000198374">
    <property type="component" value="Unassembled WGS sequence"/>
</dbReference>
<name>A0A1Z5I9Q8_9LACO</name>
<organism evidence="5 6">
    <name type="scientific">Secundilactobacillus mixtipabuli</name>
    <dbReference type="NCBI Taxonomy" id="1435342"/>
    <lineage>
        <taxon>Bacteria</taxon>
        <taxon>Bacillati</taxon>
        <taxon>Bacillota</taxon>
        <taxon>Bacilli</taxon>
        <taxon>Lactobacillales</taxon>
        <taxon>Lactobacillaceae</taxon>
        <taxon>Secundilactobacillus</taxon>
    </lineage>
</organism>
<protein>
    <submittedName>
        <fullName evidence="5">Succinyl-diaminopimelate desuccinylase</fullName>
    </submittedName>
</protein>
<evidence type="ECO:0000313" key="6">
    <source>
        <dbReference type="Proteomes" id="UP000198374"/>
    </source>
</evidence>
<dbReference type="InterPro" id="IPR011650">
    <property type="entry name" value="Peptidase_M20_dimer"/>
</dbReference>
<dbReference type="EMBL" id="BCMF01000002">
    <property type="protein sequence ID" value="GAW98522.1"/>
    <property type="molecule type" value="Genomic_DNA"/>
</dbReference>
<gene>
    <name evidence="5" type="ORF">IWT30_00467</name>
</gene>
<dbReference type="PANTHER" id="PTHR43270:SF8">
    <property type="entry name" value="DI- AND TRIPEPTIDASE DUG2-RELATED"/>
    <property type="match status" value="1"/>
</dbReference>
<accession>A0A1Z5I9Q8</accession>
<feature type="domain" description="Peptidase M20 dimerisation" evidence="4">
    <location>
        <begin position="187"/>
        <end position="342"/>
    </location>
</feature>
<keyword evidence="1" id="KW-0645">Protease</keyword>